<reference evidence="2" key="1">
    <citation type="submission" date="2021-04" db="EMBL/GenBank/DDBJ databases">
        <title>Complete genome sequence of the type strain Clostridium beijerinckii NRRL B-598.</title>
        <authorList>
            <person name="Sedlar K."/>
            <person name="Branska B."/>
            <person name="Bezdicek M."/>
            <person name="Nykrynova M."/>
            <person name="Lengerova M."/>
            <person name="Skutkova H."/>
            <person name="Patakova P."/>
        </authorList>
    </citation>
    <scope>NUCLEOTIDE SEQUENCE</scope>
    <source>
        <strain evidence="2">DSM 791</strain>
    </source>
</reference>
<proteinExistence type="predicted"/>
<gene>
    <name evidence="2" type="ORF">KEC93_21250</name>
</gene>
<evidence type="ECO:0000313" key="3">
    <source>
        <dbReference type="Proteomes" id="UP000679373"/>
    </source>
</evidence>
<accession>A0AB74VDG8</accession>
<evidence type="ECO:0000313" key="2">
    <source>
        <dbReference type="EMBL" id="QUN34425.1"/>
    </source>
</evidence>
<protein>
    <submittedName>
        <fullName evidence="2">Phage portal protein</fullName>
    </submittedName>
</protein>
<feature type="region of interest" description="Disordered" evidence="1">
    <location>
        <begin position="406"/>
        <end position="443"/>
    </location>
</feature>
<sequence length="443" mass="51392">MIYDRQIAMLLYEKYSKDKGDYTDANSYYDGDSVAQSKYPVNEERCNRKFGTNHVKFMIDEEVSYMTGNKLSYISKSGNSQVVKDIEYTLDNINSCLDTELTTQFLINSVVYELYYMYEGEFKIKVCSPLESIGYIDLENNVQLFLYMYKKMLDDKTYIDVFDDKYIYHMDESFNEIAPRQEHYFGRCPVGIAIMNNGTKDTIYNAIHGLQDAYEYTLMDWSNEIGDTRLSYLTMTGCQMSEEQAKIMKEMGIISTTDANSKIGFLIKDIKPEFLKSYRDIIEEEMYKVTHHLKNQIAVQSNTSGSMLATRLNCLRIKLTTQYQCLKNCIRTRLQCLFTYLNLVENKNYDYRDIDVKFTLNLPNNDLEMAQILSQLTGKLSIKTGLSQLSFVTNADEEYKQMLAEQKEIQENSAPPKLNYDNDKNSNTDNLDNVSEDNNGNEG</sequence>
<dbReference type="Proteomes" id="UP000679373">
    <property type="component" value="Chromosome"/>
</dbReference>
<name>A0AB74VDG8_CLOBE</name>
<dbReference type="RefSeq" id="WP_077868627.1">
    <property type="nucleotide sequence ID" value="NZ_BKAK01000058.1"/>
</dbReference>
<dbReference type="EMBL" id="CP073653">
    <property type="protein sequence ID" value="QUN34425.1"/>
    <property type="molecule type" value="Genomic_DNA"/>
</dbReference>
<dbReference type="InterPro" id="IPR021145">
    <property type="entry name" value="Portal_protein_SPP1_Gp6-like"/>
</dbReference>
<keyword evidence="3" id="KW-1185">Reference proteome</keyword>
<evidence type="ECO:0000256" key="1">
    <source>
        <dbReference type="SAM" id="MobiDB-lite"/>
    </source>
</evidence>
<dbReference type="AlphaFoldDB" id="A0AB74VDG8"/>
<organism evidence="2 3">
    <name type="scientific">Clostridium beijerinckii</name>
    <name type="common">Clostridium MP</name>
    <dbReference type="NCBI Taxonomy" id="1520"/>
    <lineage>
        <taxon>Bacteria</taxon>
        <taxon>Bacillati</taxon>
        <taxon>Bacillota</taxon>
        <taxon>Clostridia</taxon>
        <taxon>Eubacteriales</taxon>
        <taxon>Clostridiaceae</taxon>
        <taxon>Clostridium</taxon>
    </lineage>
</organism>
<dbReference type="GeneID" id="66347107"/>
<dbReference type="Pfam" id="PF05133">
    <property type="entry name" value="SPP1_portal"/>
    <property type="match status" value="1"/>
</dbReference>
<feature type="compositionally biased region" description="Polar residues" evidence="1">
    <location>
        <begin position="427"/>
        <end position="443"/>
    </location>
</feature>